<dbReference type="SUPFAM" id="SSF56014">
    <property type="entry name" value="Nitrite and sulphite reductase 4Fe-4S domain-like"/>
    <property type="match status" value="1"/>
</dbReference>
<dbReference type="InterPro" id="IPR045854">
    <property type="entry name" value="NO2/SO3_Rdtase_4Fe4S_sf"/>
</dbReference>
<dbReference type="EMBL" id="MWQN01000001">
    <property type="protein sequence ID" value="OPC80318.1"/>
    <property type="molecule type" value="Genomic_DNA"/>
</dbReference>
<keyword evidence="10" id="KW-1185">Reference proteome</keyword>
<comment type="caution">
    <text evidence="9">The sequence shown here is derived from an EMBL/GenBank/DDBJ whole genome shotgun (WGS) entry which is preliminary data.</text>
</comment>
<evidence type="ECO:0000256" key="3">
    <source>
        <dbReference type="ARBA" id="ARBA00022723"/>
    </source>
</evidence>
<accession>A0A1T3NU46</accession>
<proteinExistence type="predicted"/>
<evidence type="ECO:0000313" key="9">
    <source>
        <dbReference type="EMBL" id="OPC80318.1"/>
    </source>
</evidence>
<evidence type="ECO:0000256" key="5">
    <source>
        <dbReference type="ARBA" id="ARBA00023004"/>
    </source>
</evidence>
<dbReference type="AlphaFoldDB" id="A0A1T3NU46"/>
<evidence type="ECO:0000259" key="8">
    <source>
        <dbReference type="Pfam" id="PF03460"/>
    </source>
</evidence>
<reference evidence="9 10" key="1">
    <citation type="submission" date="2017-03" db="EMBL/GenBank/DDBJ databases">
        <title>Draft genome sequence of Streptomyces scabrisporus NF3, endophyte isolated from Amphipterygium adstringens.</title>
        <authorList>
            <person name="Vazquez M."/>
            <person name="Ceapa C.D."/>
            <person name="Rodriguez Luna D."/>
            <person name="Sanchez Esquivel S."/>
        </authorList>
    </citation>
    <scope>NUCLEOTIDE SEQUENCE [LARGE SCALE GENOMIC DNA]</scope>
    <source>
        <strain evidence="9 10">NF3</strain>
    </source>
</reference>
<feature type="compositionally biased region" description="Low complexity" evidence="7">
    <location>
        <begin position="504"/>
        <end position="520"/>
    </location>
</feature>
<dbReference type="STRING" id="159449.B4N89_04595"/>
<dbReference type="InterPro" id="IPR005117">
    <property type="entry name" value="NiRdtase/SiRdtase_haem-b_fer"/>
</dbReference>
<keyword evidence="2" id="KW-0349">Heme</keyword>
<feature type="region of interest" description="Disordered" evidence="7">
    <location>
        <begin position="323"/>
        <end position="347"/>
    </location>
</feature>
<dbReference type="Pfam" id="PF03460">
    <property type="entry name" value="NIR_SIR_ferr"/>
    <property type="match status" value="1"/>
</dbReference>
<evidence type="ECO:0000256" key="4">
    <source>
        <dbReference type="ARBA" id="ARBA00023002"/>
    </source>
</evidence>
<dbReference type="PANTHER" id="PTHR32439:SF9">
    <property type="entry name" value="BLR3264 PROTEIN"/>
    <property type="match status" value="1"/>
</dbReference>
<evidence type="ECO:0000256" key="7">
    <source>
        <dbReference type="SAM" id="MobiDB-lite"/>
    </source>
</evidence>
<dbReference type="InterPro" id="IPR051329">
    <property type="entry name" value="NIR_SIR_4Fe-4S"/>
</dbReference>
<dbReference type="InterPro" id="IPR036136">
    <property type="entry name" value="Nit/Sulf_reduc_fer-like_dom_sf"/>
</dbReference>
<protein>
    <recommendedName>
        <fullName evidence="8">Nitrite/Sulfite reductase ferredoxin-like domain-containing protein</fullName>
    </recommendedName>
</protein>
<feature type="domain" description="Nitrite/Sulfite reductase ferredoxin-like" evidence="8">
    <location>
        <begin position="120"/>
        <end position="180"/>
    </location>
</feature>
<evidence type="ECO:0000256" key="2">
    <source>
        <dbReference type="ARBA" id="ARBA00022617"/>
    </source>
</evidence>
<dbReference type="Proteomes" id="UP000190037">
    <property type="component" value="Unassembled WGS sequence"/>
</dbReference>
<keyword evidence="1" id="KW-0004">4Fe-4S</keyword>
<name>A0A1T3NU46_9ACTN</name>
<dbReference type="GO" id="GO:0046872">
    <property type="term" value="F:metal ion binding"/>
    <property type="evidence" value="ECO:0007669"/>
    <property type="project" value="UniProtKB-KW"/>
</dbReference>
<evidence type="ECO:0000313" key="10">
    <source>
        <dbReference type="Proteomes" id="UP000190037"/>
    </source>
</evidence>
<keyword evidence="4" id="KW-0560">Oxidoreductase</keyword>
<organism evidence="9 10">
    <name type="scientific">Embleya scabrispora</name>
    <dbReference type="NCBI Taxonomy" id="159449"/>
    <lineage>
        <taxon>Bacteria</taxon>
        <taxon>Bacillati</taxon>
        <taxon>Actinomycetota</taxon>
        <taxon>Actinomycetes</taxon>
        <taxon>Kitasatosporales</taxon>
        <taxon>Streptomycetaceae</taxon>
        <taxon>Embleya</taxon>
    </lineage>
</organism>
<dbReference type="Gene3D" id="3.30.413.10">
    <property type="entry name" value="Sulfite Reductase Hemoprotein, domain 1"/>
    <property type="match status" value="1"/>
</dbReference>
<evidence type="ECO:0000256" key="6">
    <source>
        <dbReference type="ARBA" id="ARBA00023014"/>
    </source>
</evidence>
<dbReference type="GO" id="GO:0051539">
    <property type="term" value="F:4 iron, 4 sulfur cluster binding"/>
    <property type="evidence" value="ECO:0007669"/>
    <property type="project" value="UniProtKB-KW"/>
</dbReference>
<keyword evidence="6" id="KW-0411">Iron-sulfur</keyword>
<dbReference type="PANTHER" id="PTHR32439">
    <property type="entry name" value="FERREDOXIN--NITRITE REDUCTASE, CHLOROPLASTIC"/>
    <property type="match status" value="1"/>
</dbReference>
<sequence>MVVRCTPGAARETAAKIASALRCSSASARTRNTAVRATVTRSPCARICRTASATGSGVGCCTPSSICNSVASGRCTIRPGATDRTPRRRPARRHEGGGAVPIRDRDDACPGVVDTSPADDGLIARVRLPGGRLGPRQIRELAALSGRFGTGSVDLTARANIQLRGLAETDLPAFADAVAAAGLMPSRSHDRVRNILASPLAGRDPRALLDADPILAAVDEAVCAAPDLTALSGRFLIGVDDGGLPIASARHDLDLVARSANSVALYAAGHDTGWRFAPADAATAIVRAARAFLTARADSGAWHIRELPLGAVAFAAELGGDPGRPGPIPNGAATPPQSRRRDAGPPIGVLRQSDGRYAVGVSVPLGRLTPEHLHALVATGAEVRITGSRGLIVRDLVDPTGVSAGLAAAGLSADPASPWRGVSACSGLGACRRALADVRAEASRHALGHSRAAALALDTDLSDNAGQTSPGRVATHWVGCARACGTPAGATVLVAREDGGYLALRPDAAGPPGARGATAPTGPPSRP</sequence>
<keyword evidence="3" id="KW-0479">Metal-binding</keyword>
<dbReference type="SUPFAM" id="SSF55124">
    <property type="entry name" value="Nitrite/Sulfite reductase N-terminal domain-like"/>
    <property type="match status" value="2"/>
</dbReference>
<gene>
    <name evidence="9" type="ORF">B4N89_04595</name>
</gene>
<dbReference type="GO" id="GO:0016491">
    <property type="term" value="F:oxidoreductase activity"/>
    <property type="evidence" value="ECO:0007669"/>
    <property type="project" value="UniProtKB-KW"/>
</dbReference>
<feature type="region of interest" description="Disordered" evidence="7">
    <location>
        <begin position="78"/>
        <end position="108"/>
    </location>
</feature>
<feature type="region of interest" description="Disordered" evidence="7">
    <location>
        <begin position="504"/>
        <end position="527"/>
    </location>
</feature>
<evidence type="ECO:0000256" key="1">
    <source>
        <dbReference type="ARBA" id="ARBA00022485"/>
    </source>
</evidence>
<dbReference type="Gene3D" id="3.90.480.10">
    <property type="entry name" value="Sulfite Reductase Hemoprotein,Domain 2"/>
    <property type="match status" value="1"/>
</dbReference>
<keyword evidence="5" id="KW-0408">Iron</keyword>